<sequence>MSSMVTNDVGGASSNRDHTTKNVRFKRIDVDMNSIVIIYSNGRMAVDPPPTPMVSWKDKVVRNGSSGPERDEDIEFLDRFGHVKEGWLTTGFRSVNRVTVSLPLVRLLEKEMSEETSKSFGHWMLIEKKSRQGNKRELGPVNSAGNEADHRSVLVDNTGASLGELSQPNLKGNSAARLNTQVVWVEENMLGSHLNAETNSGMKLISAGQEEVPPTELVNVQNGTGAHNN</sequence>
<organism evidence="2 3">
    <name type="scientific">Gossypium davidsonii</name>
    <name type="common">Davidson's cotton</name>
    <name type="synonym">Gossypium klotzschianum subsp. davidsonii</name>
    <dbReference type="NCBI Taxonomy" id="34287"/>
    <lineage>
        <taxon>Eukaryota</taxon>
        <taxon>Viridiplantae</taxon>
        <taxon>Streptophyta</taxon>
        <taxon>Embryophyta</taxon>
        <taxon>Tracheophyta</taxon>
        <taxon>Spermatophyta</taxon>
        <taxon>Magnoliopsida</taxon>
        <taxon>eudicotyledons</taxon>
        <taxon>Gunneridae</taxon>
        <taxon>Pentapetalae</taxon>
        <taxon>rosids</taxon>
        <taxon>malvids</taxon>
        <taxon>Malvales</taxon>
        <taxon>Malvaceae</taxon>
        <taxon>Malvoideae</taxon>
        <taxon>Gossypium</taxon>
    </lineage>
</organism>
<evidence type="ECO:0000313" key="2">
    <source>
        <dbReference type="EMBL" id="MBA0626878.1"/>
    </source>
</evidence>
<reference evidence="2 3" key="1">
    <citation type="journal article" date="2019" name="Genome Biol. Evol.">
        <title>Insights into the evolution of the New World diploid cottons (Gossypium, subgenus Houzingenia) based on genome sequencing.</title>
        <authorList>
            <person name="Grover C.E."/>
            <person name="Arick M.A. 2nd"/>
            <person name="Thrash A."/>
            <person name="Conover J.L."/>
            <person name="Sanders W.S."/>
            <person name="Peterson D.G."/>
            <person name="Frelichowski J.E."/>
            <person name="Scheffler J.A."/>
            <person name="Scheffler B.E."/>
            <person name="Wendel J.F."/>
        </authorList>
    </citation>
    <scope>NUCLEOTIDE SEQUENCE [LARGE SCALE GENOMIC DNA]</scope>
    <source>
        <strain evidence="2">27</strain>
        <tissue evidence="2">Leaf</tissue>
    </source>
</reference>
<evidence type="ECO:0000313" key="3">
    <source>
        <dbReference type="Proteomes" id="UP000593561"/>
    </source>
</evidence>
<dbReference type="EMBL" id="JABFAC010000010">
    <property type="protein sequence ID" value="MBA0626878.1"/>
    <property type="molecule type" value="Genomic_DNA"/>
</dbReference>
<dbReference type="Proteomes" id="UP000593561">
    <property type="component" value="Unassembled WGS sequence"/>
</dbReference>
<feature type="region of interest" description="Disordered" evidence="1">
    <location>
        <begin position="1"/>
        <end position="20"/>
    </location>
</feature>
<keyword evidence="3" id="KW-1185">Reference proteome</keyword>
<dbReference type="AlphaFoldDB" id="A0A7J8SL92"/>
<comment type="caution">
    <text evidence="2">The sequence shown here is derived from an EMBL/GenBank/DDBJ whole genome shotgun (WGS) entry which is preliminary data.</text>
</comment>
<accession>A0A7J8SL92</accession>
<proteinExistence type="predicted"/>
<evidence type="ECO:0000256" key="1">
    <source>
        <dbReference type="SAM" id="MobiDB-lite"/>
    </source>
</evidence>
<name>A0A7J8SL92_GOSDV</name>
<protein>
    <submittedName>
        <fullName evidence="2">Uncharacterized protein</fullName>
    </submittedName>
</protein>
<gene>
    <name evidence="2" type="ORF">Godav_004464</name>
</gene>